<dbReference type="Proteomes" id="UP001642464">
    <property type="component" value="Unassembled WGS sequence"/>
</dbReference>
<comment type="caution">
    <text evidence="2">The sequence shown here is derived from an EMBL/GenBank/DDBJ whole genome shotgun (WGS) entry which is preliminary data.</text>
</comment>
<accession>A0ABP0RKA4</accession>
<evidence type="ECO:0000313" key="3">
    <source>
        <dbReference type="Proteomes" id="UP001642464"/>
    </source>
</evidence>
<proteinExistence type="predicted"/>
<gene>
    <name evidence="2" type="ORF">SCF082_LOCUS47044</name>
</gene>
<sequence length="102" mass="10977">MAVGLLLQAISGSDARCICALCCIDAYSTGKSSKGIQNALRRHGLNSSHAGRLRTQGLQRQEHAFRWLPSSEISAVQIGRGYIIKAFLILLLAPPCQAISNI</sequence>
<organism evidence="2 3">
    <name type="scientific">Durusdinium trenchii</name>
    <dbReference type="NCBI Taxonomy" id="1381693"/>
    <lineage>
        <taxon>Eukaryota</taxon>
        <taxon>Sar</taxon>
        <taxon>Alveolata</taxon>
        <taxon>Dinophyceae</taxon>
        <taxon>Suessiales</taxon>
        <taxon>Symbiodiniaceae</taxon>
        <taxon>Durusdinium</taxon>
    </lineage>
</organism>
<reference evidence="2 3" key="1">
    <citation type="submission" date="2024-02" db="EMBL/GenBank/DDBJ databases">
        <authorList>
            <person name="Chen Y."/>
            <person name="Shah S."/>
            <person name="Dougan E. K."/>
            <person name="Thang M."/>
            <person name="Chan C."/>
        </authorList>
    </citation>
    <scope>NUCLEOTIDE SEQUENCE [LARGE SCALE GENOMIC DNA]</scope>
</reference>
<feature type="chain" id="PRO_5045353924" description="Secreted protein" evidence="1">
    <location>
        <begin position="16"/>
        <end position="102"/>
    </location>
</feature>
<evidence type="ECO:0008006" key="4">
    <source>
        <dbReference type="Google" id="ProtNLM"/>
    </source>
</evidence>
<keyword evidence="1" id="KW-0732">Signal</keyword>
<feature type="signal peptide" evidence="1">
    <location>
        <begin position="1"/>
        <end position="15"/>
    </location>
</feature>
<protein>
    <recommendedName>
        <fullName evidence="4">Secreted protein</fullName>
    </recommendedName>
</protein>
<dbReference type="EMBL" id="CAXAMM010041651">
    <property type="protein sequence ID" value="CAK9100549.1"/>
    <property type="molecule type" value="Genomic_DNA"/>
</dbReference>
<name>A0ABP0RKA4_9DINO</name>
<keyword evidence="3" id="KW-1185">Reference proteome</keyword>
<evidence type="ECO:0000256" key="1">
    <source>
        <dbReference type="SAM" id="SignalP"/>
    </source>
</evidence>
<evidence type="ECO:0000313" key="2">
    <source>
        <dbReference type="EMBL" id="CAK9100549.1"/>
    </source>
</evidence>